<proteinExistence type="predicted"/>
<accession>A0A0F7S543</accession>
<feature type="transmembrane region" description="Helical" evidence="1">
    <location>
        <begin position="167"/>
        <end position="185"/>
    </location>
</feature>
<keyword evidence="3" id="KW-1185">Reference proteome</keyword>
<dbReference type="Proteomes" id="UP000242770">
    <property type="component" value="Unassembled WGS sequence"/>
</dbReference>
<evidence type="ECO:0000256" key="1">
    <source>
        <dbReference type="SAM" id="Phobius"/>
    </source>
</evidence>
<dbReference type="GO" id="GO:0051285">
    <property type="term" value="C:cell cortex of cell tip"/>
    <property type="evidence" value="ECO:0007669"/>
    <property type="project" value="TreeGrafter"/>
</dbReference>
<dbReference type="PANTHER" id="PTHR28019">
    <property type="entry name" value="CELL MEMBRANE PROTEIN YLR413W-RELATED"/>
    <property type="match status" value="1"/>
</dbReference>
<dbReference type="InterPro" id="IPR052413">
    <property type="entry name" value="SUR7_domain"/>
</dbReference>
<protein>
    <submittedName>
        <fullName evidence="2">Uncharacterized protein</fullName>
    </submittedName>
</protein>
<dbReference type="Pfam" id="PF06687">
    <property type="entry name" value="SUR7"/>
    <property type="match status" value="1"/>
</dbReference>
<feature type="transmembrane region" description="Helical" evidence="1">
    <location>
        <begin position="20"/>
        <end position="44"/>
    </location>
</feature>
<dbReference type="GO" id="GO:0031505">
    <property type="term" value="P:fungal-type cell wall organization"/>
    <property type="evidence" value="ECO:0007669"/>
    <property type="project" value="TreeGrafter"/>
</dbReference>
<name>A0A0F7S543_9BASI</name>
<reference evidence="3" key="1">
    <citation type="submission" date="2014-06" db="EMBL/GenBank/DDBJ databases">
        <authorList>
            <person name="Berkman P.J."/>
        </authorList>
    </citation>
    <scope>NUCLEOTIDE SEQUENCE [LARGE SCALE GENOMIC DNA]</scope>
</reference>
<dbReference type="PANTHER" id="PTHR28019:SF2">
    <property type="entry name" value="CELL MEMBRANE PROTEIN YLR413W-RELATED"/>
    <property type="match status" value="1"/>
</dbReference>
<keyword evidence="1" id="KW-0472">Membrane</keyword>
<dbReference type="EMBL" id="CCFA01005181">
    <property type="protein sequence ID" value="CDS02237.1"/>
    <property type="molecule type" value="Genomic_DNA"/>
</dbReference>
<organism evidence="2 3">
    <name type="scientific">Sporisorium scitamineum</name>
    <dbReference type="NCBI Taxonomy" id="49012"/>
    <lineage>
        <taxon>Eukaryota</taxon>
        <taxon>Fungi</taxon>
        <taxon>Dikarya</taxon>
        <taxon>Basidiomycota</taxon>
        <taxon>Ustilaginomycotina</taxon>
        <taxon>Ustilaginomycetes</taxon>
        <taxon>Ustilaginales</taxon>
        <taxon>Ustilaginaceae</taxon>
        <taxon>Sporisorium</taxon>
    </lineage>
</organism>
<evidence type="ECO:0000313" key="2">
    <source>
        <dbReference type="EMBL" id="CDS02237.1"/>
    </source>
</evidence>
<gene>
    <name evidence="2" type="primary">SSCI85160.1</name>
</gene>
<dbReference type="GO" id="GO:0005886">
    <property type="term" value="C:plasma membrane"/>
    <property type="evidence" value="ECO:0007669"/>
    <property type="project" value="InterPro"/>
</dbReference>
<sequence length="269" mass="29141">MTRTPIRGLRGNVRYCWASFGHFCIHVGEFLTFAAVVLCVFANVGQLTNNIVTRNIRFVSVGTSGLGDALSRSGNSVSNLYANSQSSPVGVGNGLKNDYQWGLYNYCGGEESGSSRACTERHFGFEFQPVQAILADAPQDARERIQNFLPQGTFRDSNYLGDYSKPAMYLIFIGSCLAFIAWVAGLLSHRFAFLGAAFIALLSALCLGVGAALLTAIYTKAKDSVNNAQYGIVVHYGDALWITWAAFVAVALSIVPYIISCCTGRSDDY</sequence>
<keyword evidence="1" id="KW-0812">Transmembrane</keyword>
<feature type="transmembrane region" description="Helical" evidence="1">
    <location>
        <begin position="239"/>
        <end position="259"/>
    </location>
</feature>
<evidence type="ECO:0000313" key="3">
    <source>
        <dbReference type="Proteomes" id="UP000242770"/>
    </source>
</evidence>
<keyword evidence="1" id="KW-1133">Transmembrane helix</keyword>
<dbReference type="AlphaFoldDB" id="A0A0F7S543"/>
<feature type="transmembrane region" description="Helical" evidence="1">
    <location>
        <begin position="191"/>
        <end position="218"/>
    </location>
</feature>
<dbReference type="InterPro" id="IPR009571">
    <property type="entry name" value="SUR7/Rim9-like_fungi"/>
</dbReference>